<dbReference type="InterPro" id="IPR036388">
    <property type="entry name" value="WH-like_DNA-bd_sf"/>
</dbReference>
<dbReference type="GO" id="GO:0003700">
    <property type="term" value="F:DNA-binding transcription factor activity"/>
    <property type="evidence" value="ECO:0007669"/>
    <property type="project" value="InterPro"/>
</dbReference>
<dbReference type="PANTHER" id="PTHR30537:SF5">
    <property type="entry name" value="HTH-TYPE TRANSCRIPTIONAL ACTIVATOR TTDR-RELATED"/>
    <property type="match status" value="1"/>
</dbReference>
<organism evidence="9 10">
    <name type="scientific">Rhizobium leguminosarum</name>
    <dbReference type="NCBI Taxonomy" id="384"/>
    <lineage>
        <taxon>Bacteria</taxon>
        <taxon>Pseudomonadati</taxon>
        <taxon>Pseudomonadota</taxon>
        <taxon>Alphaproteobacteria</taxon>
        <taxon>Hyphomicrobiales</taxon>
        <taxon>Rhizobiaceae</taxon>
        <taxon>Rhizobium/Agrobacterium group</taxon>
        <taxon>Rhizobium</taxon>
    </lineage>
</organism>
<comment type="caution">
    <text evidence="9">The sequence shown here is derived from an EMBL/GenBank/DDBJ whole genome shotgun (WGS) entry which is preliminary data.</text>
</comment>
<comment type="function">
    <text evidence="5">Transcriptional regulator of the ttuABCDE tartrate utilization operon.</text>
</comment>
<evidence type="ECO:0000256" key="7">
    <source>
        <dbReference type="ARBA" id="ARBA00083243"/>
    </source>
</evidence>
<dbReference type="CDD" id="cd08477">
    <property type="entry name" value="PBP2_CrgA_like_8"/>
    <property type="match status" value="1"/>
</dbReference>
<sequence length="338" mass="36707">MDKLAGMAMFVRVIDNGSFAAAAGIAQVSPAMVAKHIKTIETRLGAKLIHRTTRRHQLTEVGQLYYERCKRALSEVALAEASASELQWAPRGRLRVVAPVSFGTQILVPALIDYQNAYPDVSIELSLDNNVHDLVGEGFELGIHIGPLSDDSLVARPLTPYRRILAAAPDYLARHGRPASPEALTNHLCLGHSYWRMQDRWHLVGPGGEMRDVLISGKFSTNQGAALRMAALSGAGIVLQPELLLAADIAEGRLEQVLPEWSYKPVPVPRLCTEPSADSDAADGDRFPGGTVRLMTSMKGFGDILGVANRAQSKSSRFSVISLQPVVLQRMIFVPFGP</sequence>
<dbReference type="Gene3D" id="1.10.10.10">
    <property type="entry name" value="Winged helix-like DNA-binding domain superfamily/Winged helix DNA-binding domain"/>
    <property type="match status" value="1"/>
</dbReference>
<evidence type="ECO:0000313" key="9">
    <source>
        <dbReference type="EMBL" id="NYJ13798.1"/>
    </source>
</evidence>
<evidence type="ECO:0000256" key="1">
    <source>
        <dbReference type="ARBA" id="ARBA00009437"/>
    </source>
</evidence>
<evidence type="ECO:0000256" key="6">
    <source>
        <dbReference type="ARBA" id="ARBA00067332"/>
    </source>
</evidence>
<evidence type="ECO:0000256" key="2">
    <source>
        <dbReference type="ARBA" id="ARBA00023015"/>
    </source>
</evidence>
<dbReference type="GO" id="GO:0006351">
    <property type="term" value="P:DNA-templated transcription"/>
    <property type="evidence" value="ECO:0007669"/>
    <property type="project" value="TreeGrafter"/>
</dbReference>
<feature type="domain" description="HTH lysR-type" evidence="8">
    <location>
        <begin position="1"/>
        <end position="59"/>
    </location>
</feature>
<dbReference type="InterPro" id="IPR058163">
    <property type="entry name" value="LysR-type_TF_proteobact-type"/>
</dbReference>
<keyword evidence="4" id="KW-0804">Transcription</keyword>
<accession>A0A7Z0E2W6</accession>
<dbReference type="Pfam" id="PF03466">
    <property type="entry name" value="LysR_substrate"/>
    <property type="match status" value="1"/>
</dbReference>
<evidence type="ECO:0000313" key="10">
    <source>
        <dbReference type="Proteomes" id="UP000535276"/>
    </source>
</evidence>
<dbReference type="SUPFAM" id="SSF46785">
    <property type="entry name" value="Winged helix' DNA-binding domain"/>
    <property type="match status" value="1"/>
</dbReference>
<dbReference type="AlphaFoldDB" id="A0A7Z0E2W6"/>
<dbReference type="GO" id="GO:0043565">
    <property type="term" value="F:sequence-specific DNA binding"/>
    <property type="evidence" value="ECO:0007669"/>
    <property type="project" value="TreeGrafter"/>
</dbReference>
<dbReference type="InterPro" id="IPR000847">
    <property type="entry name" value="LysR_HTH_N"/>
</dbReference>
<reference evidence="9 10" key="1">
    <citation type="submission" date="2020-07" db="EMBL/GenBank/DDBJ databases">
        <title>Genomic Encyclopedia of Type Strains, Phase IV (KMG-V): Genome sequencing to study the core and pangenomes of soil and plant-associated prokaryotes.</title>
        <authorList>
            <person name="Whitman W."/>
        </authorList>
    </citation>
    <scope>NUCLEOTIDE SEQUENCE [LARGE SCALE GENOMIC DNA]</scope>
    <source>
        <strain evidence="9 10">SEMIA 4052</strain>
    </source>
</reference>
<comment type="similarity">
    <text evidence="1">Belongs to the LysR transcriptional regulatory family.</text>
</comment>
<gene>
    <name evidence="9" type="ORF">GGI64_004885</name>
</gene>
<evidence type="ECO:0000259" key="8">
    <source>
        <dbReference type="PROSITE" id="PS50931"/>
    </source>
</evidence>
<proteinExistence type="inferred from homology"/>
<dbReference type="EMBL" id="JACBZV010000009">
    <property type="protein sequence ID" value="NYJ13798.1"/>
    <property type="molecule type" value="Genomic_DNA"/>
</dbReference>
<evidence type="ECO:0000256" key="4">
    <source>
        <dbReference type="ARBA" id="ARBA00023163"/>
    </source>
</evidence>
<dbReference type="SUPFAM" id="SSF53850">
    <property type="entry name" value="Periplasmic binding protein-like II"/>
    <property type="match status" value="1"/>
</dbReference>
<protein>
    <recommendedName>
        <fullName evidence="6">HTH-type transcriptional regulator TtuA</fullName>
    </recommendedName>
    <alternativeName>
        <fullName evidence="7">Tartrate utilization transcriptional regulator</fullName>
    </alternativeName>
</protein>
<dbReference type="FunFam" id="1.10.10.10:FF:000001">
    <property type="entry name" value="LysR family transcriptional regulator"/>
    <property type="match status" value="1"/>
</dbReference>
<keyword evidence="3 9" id="KW-0238">DNA-binding</keyword>
<keyword evidence="2" id="KW-0805">Transcription regulation</keyword>
<dbReference type="Gene3D" id="3.40.190.290">
    <property type="match status" value="1"/>
</dbReference>
<name>A0A7Z0E2W6_RHILE</name>
<dbReference type="InterPro" id="IPR005119">
    <property type="entry name" value="LysR_subst-bd"/>
</dbReference>
<dbReference type="Pfam" id="PF00126">
    <property type="entry name" value="HTH_1"/>
    <property type="match status" value="1"/>
</dbReference>
<dbReference type="PANTHER" id="PTHR30537">
    <property type="entry name" value="HTH-TYPE TRANSCRIPTIONAL REGULATOR"/>
    <property type="match status" value="1"/>
</dbReference>
<dbReference type="Proteomes" id="UP000535276">
    <property type="component" value="Unassembled WGS sequence"/>
</dbReference>
<dbReference type="InterPro" id="IPR036390">
    <property type="entry name" value="WH_DNA-bd_sf"/>
</dbReference>
<dbReference type="PROSITE" id="PS50931">
    <property type="entry name" value="HTH_LYSR"/>
    <property type="match status" value="1"/>
</dbReference>
<evidence type="ECO:0000256" key="5">
    <source>
        <dbReference type="ARBA" id="ARBA00054626"/>
    </source>
</evidence>
<evidence type="ECO:0000256" key="3">
    <source>
        <dbReference type="ARBA" id="ARBA00023125"/>
    </source>
</evidence>